<dbReference type="OrthoDB" id="5976022at2759"/>
<dbReference type="AlphaFoldDB" id="A0A1Y1X349"/>
<name>A0A1Y1X349_9FUNG</name>
<dbReference type="GO" id="GO:0016787">
    <property type="term" value="F:hydrolase activity"/>
    <property type="evidence" value="ECO:0007669"/>
    <property type="project" value="InterPro"/>
</dbReference>
<organism evidence="2 3">
    <name type="scientific">Anaeromyces robustus</name>
    <dbReference type="NCBI Taxonomy" id="1754192"/>
    <lineage>
        <taxon>Eukaryota</taxon>
        <taxon>Fungi</taxon>
        <taxon>Fungi incertae sedis</taxon>
        <taxon>Chytridiomycota</taxon>
        <taxon>Chytridiomycota incertae sedis</taxon>
        <taxon>Neocallimastigomycetes</taxon>
        <taxon>Neocallimastigales</taxon>
        <taxon>Neocallimastigaceae</taxon>
        <taxon>Anaeromyces</taxon>
    </lineage>
</organism>
<dbReference type="InterPro" id="IPR029052">
    <property type="entry name" value="Metallo-depent_PP-like"/>
</dbReference>
<dbReference type="EMBL" id="MCFG01000151">
    <property type="protein sequence ID" value="ORX80231.1"/>
    <property type="molecule type" value="Genomic_DNA"/>
</dbReference>
<evidence type="ECO:0000259" key="1">
    <source>
        <dbReference type="Pfam" id="PF00149"/>
    </source>
</evidence>
<feature type="domain" description="Calcineurin-like phosphoesterase" evidence="1">
    <location>
        <begin position="45"/>
        <end position="274"/>
    </location>
</feature>
<gene>
    <name evidence="2" type="ORF">BCR32DRAFT_204852</name>
</gene>
<reference evidence="2 3" key="1">
    <citation type="submission" date="2016-08" db="EMBL/GenBank/DDBJ databases">
        <title>A Parts List for Fungal Cellulosomes Revealed by Comparative Genomics.</title>
        <authorList>
            <consortium name="DOE Joint Genome Institute"/>
            <person name="Haitjema C.H."/>
            <person name="Gilmore S.P."/>
            <person name="Henske J.K."/>
            <person name="Solomon K.V."/>
            <person name="De Groot R."/>
            <person name="Kuo A."/>
            <person name="Mondo S.J."/>
            <person name="Salamov A.A."/>
            <person name="Labutti K."/>
            <person name="Zhao Z."/>
            <person name="Chiniquy J."/>
            <person name="Barry K."/>
            <person name="Brewer H.M."/>
            <person name="Purvine S.O."/>
            <person name="Wright A.T."/>
            <person name="Boxma B."/>
            <person name="Van Alen T."/>
            <person name="Hackstein J.H."/>
            <person name="Baker S.E."/>
            <person name="Grigoriev I.V."/>
            <person name="O'Malley M.A."/>
        </authorList>
    </citation>
    <scope>NUCLEOTIDE SEQUENCE [LARGE SCALE GENOMIC DNA]</scope>
    <source>
        <strain evidence="2 3">S4</strain>
    </source>
</reference>
<keyword evidence="3" id="KW-1185">Reference proteome</keyword>
<dbReference type="PANTHER" id="PTHR46546">
    <property type="entry name" value="SHEWANELLA-LIKE PROTEIN PHOSPHATASE 1"/>
    <property type="match status" value="1"/>
</dbReference>
<dbReference type="Pfam" id="PF00149">
    <property type="entry name" value="Metallophos"/>
    <property type="match status" value="1"/>
</dbReference>
<proteinExistence type="predicted"/>
<dbReference type="Proteomes" id="UP000193944">
    <property type="component" value="Unassembled WGS sequence"/>
</dbReference>
<sequence length="323" mass="37818">MSVYFEDKCIKYSAANKLPEAIQWKDTLISKGKEQFPRKKYKYRRIVALGDIHGDYNKLESILRHAKLIDKNNDWIGTDSILVQIGDLTDRGPNFKDVVELFIKIRKQAQKKGGIVYMLLGNHELYDMQAGYFMILKSDFDSFGGYLEREKAISMEGKYGELLRKEMNLTMVVDDNLFVHSFLNYRFAKRGLNELNKHVKDILSNVPSFDELLEDYYNQNKTHPIYTDPIFDMTNGPLWSREYIDIPEEEVCEELEKVLKIAKSKRMIIGHTVQEYGKIQTKCQDKLILIDLGLSTCLGNYFGYLEILNNKREIWARYQTKKN</sequence>
<dbReference type="STRING" id="1754192.A0A1Y1X349"/>
<dbReference type="InterPro" id="IPR004843">
    <property type="entry name" value="Calcineurin-like_PHP"/>
</dbReference>
<protein>
    <submittedName>
        <fullName evidence="2">Metallo-dependent phosphatase</fullName>
    </submittedName>
</protein>
<evidence type="ECO:0000313" key="2">
    <source>
        <dbReference type="EMBL" id="ORX80231.1"/>
    </source>
</evidence>
<accession>A0A1Y1X349</accession>
<dbReference type="Gene3D" id="3.60.21.10">
    <property type="match status" value="1"/>
</dbReference>
<dbReference type="SUPFAM" id="SSF56300">
    <property type="entry name" value="Metallo-dependent phosphatases"/>
    <property type="match status" value="1"/>
</dbReference>
<comment type="caution">
    <text evidence="2">The sequence shown here is derived from an EMBL/GenBank/DDBJ whole genome shotgun (WGS) entry which is preliminary data.</text>
</comment>
<dbReference type="PANTHER" id="PTHR46546:SF4">
    <property type="entry name" value="SHEWANELLA-LIKE PROTEIN PHOSPHATASE 1"/>
    <property type="match status" value="1"/>
</dbReference>
<reference evidence="2 3" key="2">
    <citation type="submission" date="2016-08" db="EMBL/GenBank/DDBJ databases">
        <title>Pervasive Adenine N6-methylation of Active Genes in Fungi.</title>
        <authorList>
            <consortium name="DOE Joint Genome Institute"/>
            <person name="Mondo S.J."/>
            <person name="Dannebaum R.O."/>
            <person name="Kuo R.C."/>
            <person name="Labutti K."/>
            <person name="Haridas S."/>
            <person name="Kuo A."/>
            <person name="Salamov A."/>
            <person name="Ahrendt S.R."/>
            <person name="Lipzen A."/>
            <person name="Sullivan W."/>
            <person name="Andreopoulos W.B."/>
            <person name="Clum A."/>
            <person name="Lindquist E."/>
            <person name="Daum C."/>
            <person name="Ramamoorthy G.K."/>
            <person name="Gryganskyi A."/>
            <person name="Culley D."/>
            <person name="Magnuson J.K."/>
            <person name="James T.Y."/>
            <person name="O'Malley M.A."/>
            <person name="Stajich J.E."/>
            <person name="Spatafora J.W."/>
            <person name="Visel A."/>
            <person name="Grigoriev I.V."/>
        </authorList>
    </citation>
    <scope>NUCLEOTIDE SEQUENCE [LARGE SCALE GENOMIC DNA]</scope>
    <source>
        <strain evidence="2 3">S4</strain>
    </source>
</reference>
<evidence type="ECO:0000313" key="3">
    <source>
        <dbReference type="Proteomes" id="UP000193944"/>
    </source>
</evidence>